<dbReference type="SUPFAM" id="SSF51905">
    <property type="entry name" value="FAD/NAD(P)-binding domain"/>
    <property type="match status" value="1"/>
</dbReference>
<accession>A0AAV4D2Z9</accession>
<protein>
    <recommendedName>
        <fullName evidence="7">Flavin-containing monooxygenase</fullName>
        <ecNumber evidence="7">1.-.-.-</ecNumber>
    </recommendedName>
</protein>
<evidence type="ECO:0000256" key="8">
    <source>
        <dbReference type="SAM" id="MobiDB-lite"/>
    </source>
</evidence>
<dbReference type="GO" id="GO:0050661">
    <property type="term" value="F:NADP binding"/>
    <property type="evidence" value="ECO:0007669"/>
    <property type="project" value="InterPro"/>
</dbReference>
<evidence type="ECO:0000256" key="3">
    <source>
        <dbReference type="ARBA" id="ARBA00022630"/>
    </source>
</evidence>
<comment type="similarity">
    <text evidence="2 7">Belongs to the FMO family.</text>
</comment>
<dbReference type="PANTHER" id="PTHR23023">
    <property type="entry name" value="DIMETHYLANILINE MONOOXYGENASE"/>
    <property type="match status" value="1"/>
</dbReference>
<dbReference type="InterPro" id="IPR036188">
    <property type="entry name" value="FAD/NAD-bd_sf"/>
</dbReference>
<dbReference type="GO" id="GO:0050660">
    <property type="term" value="F:flavin adenine dinucleotide binding"/>
    <property type="evidence" value="ECO:0007669"/>
    <property type="project" value="InterPro"/>
</dbReference>
<dbReference type="AlphaFoldDB" id="A0AAV4D2Z9"/>
<evidence type="ECO:0000313" key="9">
    <source>
        <dbReference type="EMBL" id="GFO38524.1"/>
    </source>
</evidence>
<organism evidence="9 10">
    <name type="scientific">Plakobranchus ocellatus</name>
    <dbReference type="NCBI Taxonomy" id="259542"/>
    <lineage>
        <taxon>Eukaryota</taxon>
        <taxon>Metazoa</taxon>
        <taxon>Spiralia</taxon>
        <taxon>Lophotrochozoa</taxon>
        <taxon>Mollusca</taxon>
        <taxon>Gastropoda</taxon>
        <taxon>Heterobranchia</taxon>
        <taxon>Euthyneura</taxon>
        <taxon>Panpulmonata</taxon>
        <taxon>Sacoglossa</taxon>
        <taxon>Placobranchoidea</taxon>
        <taxon>Plakobranchidae</taxon>
        <taxon>Plakobranchus</taxon>
    </lineage>
</organism>
<dbReference type="Pfam" id="PF00743">
    <property type="entry name" value="FMO-like"/>
    <property type="match status" value="2"/>
</dbReference>
<evidence type="ECO:0000256" key="6">
    <source>
        <dbReference type="ARBA" id="ARBA00023002"/>
    </source>
</evidence>
<keyword evidence="7 9" id="KW-0503">Monooxygenase</keyword>
<evidence type="ECO:0000256" key="1">
    <source>
        <dbReference type="ARBA" id="ARBA00001974"/>
    </source>
</evidence>
<dbReference type="InterPro" id="IPR020946">
    <property type="entry name" value="Flavin_mOase-like"/>
</dbReference>
<comment type="caution">
    <text evidence="9">The sequence shown here is derived from an EMBL/GenBank/DDBJ whole genome shotgun (WGS) entry which is preliminary data.</text>
</comment>
<evidence type="ECO:0000256" key="5">
    <source>
        <dbReference type="ARBA" id="ARBA00022857"/>
    </source>
</evidence>
<keyword evidence="6 7" id="KW-0560">Oxidoreductase</keyword>
<feature type="compositionally biased region" description="Acidic residues" evidence="8">
    <location>
        <begin position="321"/>
        <end position="373"/>
    </location>
</feature>
<evidence type="ECO:0000256" key="4">
    <source>
        <dbReference type="ARBA" id="ARBA00022827"/>
    </source>
</evidence>
<evidence type="ECO:0000256" key="2">
    <source>
        <dbReference type="ARBA" id="ARBA00009183"/>
    </source>
</evidence>
<dbReference type="EC" id="1.-.-.-" evidence="7"/>
<dbReference type="EMBL" id="BLXT01007319">
    <property type="protein sequence ID" value="GFO38524.1"/>
    <property type="molecule type" value="Genomic_DNA"/>
</dbReference>
<evidence type="ECO:0000256" key="7">
    <source>
        <dbReference type="RuleBase" id="RU361177"/>
    </source>
</evidence>
<name>A0AAV4D2Z9_9GAST</name>
<gene>
    <name evidence="9" type="ORF">PoB_006502900</name>
</gene>
<keyword evidence="4 7" id="KW-0274">FAD</keyword>
<keyword evidence="10" id="KW-1185">Reference proteome</keyword>
<sequence>MIVGQNVQHNEEKTVRPESTGGPGCICAKKITDEFPNKIDCGLVKIKPNIREFTESGIIFEDGSREDDVDLVVFATGYSFYFPFLDLEDLGVTKEVTDMMLYKHIWFPDMPHHTLVLLNAAQYAGAGFPNTELQSSRLAAGVFKGDIRLPSPEKMKAEMALCEANLKSRRVEYLPYMDELASLGDIRLPSPEKMKAEMALCEANLKSRRVEYLPYMDELASLVGCKPNLAWYLITDTVLFLHLLFGPGVPYQYRLHGPNIWPEARNAILTVVYIDLKNSTSYIRGIINLLFLVYRDSYSCWGRVKTLKSLKIINCNDCDGDDDDDGDDGDDDNGDGDDDGDDDDADADADADADDDDDVDDDVDDDDDDDDDDGPFKHCGYQSINIHCCIEDTPRQVTSTLEKNSVSIL</sequence>
<keyword evidence="3 7" id="KW-0285">Flavoprotein</keyword>
<dbReference type="Gene3D" id="3.50.50.60">
    <property type="entry name" value="FAD/NAD(P)-binding domain"/>
    <property type="match status" value="2"/>
</dbReference>
<keyword evidence="5" id="KW-0521">NADP</keyword>
<evidence type="ECO:0000313" key="10">
    <source>
        <dbReference type="Proteomes" id="UP000735302"/>
    </source>
</evidence>
<feature type="region of interest" description="Disordered" evidence="8">
    <location>
        <begin position="321"/>
        <end position="379"/>
    </location>
</feature>
<dbReference type="GO" id="GO:0004499">
    <property type="term" value="F:N,N-dimethylaniline monooxygenase activity"/>
    <property type="evidence" value="ECO:0007669"/>
    <property type="project" value="InterPro"/>
</dbReference>
<comment type="cofactor">
    <cofactor evidence="1 7">
        <name>FAD</name>
        <dbReference type="ChEBI" id="CHEBI:57692"/>
    </cofactor>
</comment>
<proteinExistence type="inferred from homology"/>
<dbReference type="Proteomes" id="UP000735302">
    <property type="component" value="Unassembled WGS sequence"/>
</dbReference>
<dbReference type="InterPro" id="IPR050346">
    <property type="entry name" value="FMO-like"/>
</dbReference>
<reference evidence="9 10" key="1">
    <citation type="journal article" date="2021" name="Elife">
        <title>Chloroplast acquisition without the gene transfer in kleptoplastic sea slugs, Plakobranchus ocellatus.</title>
        <authorList>
            <person name="Maeda T."/>
            <person name="Takahashi S."/>
            <person name="Yoshida T."/>
            <person name="Shimamura S."/>
            <person name="Takaki Y."/>
            <person name="Nagai Y."/>
            <person name="Toyoda A."/>
            <person name="Suzuki Y."/>
            <person name="Arimoto A."/>
            <person name="Ishii H."/>
            <person name="Satoh N."/>
            <person name="Nishiyama T."/>
            <person name="Hasebe M."/>
            <person name="Maruyama T."/>
            <person name="Minagawa J."/>
            <person name="Obokata J."/>
            <person name="Shigenobu S."/>
        </authorList>
    </citation>
    <scope>NUCLEOTIDE SEQUENCE [LARGE SCALE GENOMIC DNA]</scope>
</reference>
<dbReference type="FunFam" id="3.50.50.60:FF:000023">
    <property type="entry name" value="Dimethylaniline monooxygenase [N-oxide-forming]"/>
    <property type="match status" value="1"/>
</dbReference>